<dbReference type="GO" id="GO:0007165">
    <property type="term" value="P:signal transduction"/>
    <property type="evidence" value="ECO:0007669"/>
    <property type="project" value="UniProtKB-KW"/>
</dbReference>
<evidence type="ECO:0000256" key="5">
    <source>
        <dbReference type="ARBA" id="ARBA00022692"/>
    </source>
</evidence>
<feature type="transmembrane region" description="Helical" evidence="11">
    <location>
        <begin position="338"/>
        <end position="359"/>
    </location>
</feature>
<keyword evidence="2" id="KW-1003">Cell membrane</keyword>
<keyword evidence="4" id="KW-0145">Chemotaxis</keyword>
<comment type="similarity">
    <text evidence="9">Belongs to the methyl-accepting chemotaxis (MCP) protein family.</text>
</comment>
<dbReference type="EMBL" id="AEAH01000355">
    <property type="protein sequence ID" value="EGH28912.1"/>
    <property type="molecule type" value="Genomic_DNA"/>
</dbReference>
<dbReference type="GO" id="GO:0005886">
    <property type="term" value="C:plasma membrane"/>
    <property type="evidence" value="ECO:0007669"/>
    <property type="project" value="UniProtKB-SubCell"/>
</dbReference>
<keyword evidence="5 11" id="KW-0812">Transmembrane</keyword>
<dbReference type="SUPFAM" id="SSF58104">
    <property type="entry name" value="Methyl-accepting chemotaxis protein (MCP) signaling domain"/>
    <property type="match status" value="1"/>
</dbReference>
<organism evidence="14 15">
    <name type="scientific">Pseudomonas syringae pv. japonica str. M301072</name>
    <dbReference type="NCBI Taxonomy" id="629262"/>
    <lineage>
        <taxon>Bacteria</taxon>
        <taxon>Pseudomonadati</taxon>
        <taxon>Pseudomonadota</taxon>
        <taxon>Gammaproteobacteria</taxon>
        <taxon>Pseudomonadales</taxon>
        <taxon>Pseudomonadaceae</taxon>
        <taxon>Pseudomonas</taxon>
        <taxon>Pseudomonas syringae</taxon>
    </lineage>
</organism>
<dbReference type="SMART" id="SM00283">
    <property type="entry name" value="MA"/>
    <property type="match status" value="1"/>
</dbReference>
<dbReference type="PANTHER" id="PTHR32089">
    <property type="entry name" value="METHYL-ACCEPTING CHEMOTAXIS PROTEIN MCPB"/>
    <property type="match status" value="1"/>
</dbReference>
<comment type="caution">
    <text evidence="14">The sequence shown here is derived from an EMBL/GenBank/DDBJ whole genome shotgun (WGS) entry which is preliminary data.</text>
</comment>
<dbReference type="SMART" id="SM00304">
    <property type="entry name" value="HAMP"/>
    <property type="match status" value="1"/>
</dbReference>
<dbReference type="Pfam" id="PF00672">
    <property type="entry name" value="HAMP"/>
    <property type="match status" value="1"/>
</dbReference>
<dbReference type="GO" id="GO:0004888">
    <property type="term" value="F:transmembrane signaling receptor activity"/>
    <property type="evidence" value="ECO:0007669"/>
    <property type="project" value="InterPro"/>
</dbReference>
<dbReference type="PROSITE" id="PS50885">
    <property type="entry name" value="HAMP"/>
    <property type="match status" value="1"/>
</dbReference>
<evidence type="ECO:0000256" key="1">
    <source>
        <dbReference type="ARBA" id="ARBA00004651"/>
    </source>
</evidence>
<dbReference type="Pfam" id="PF22673">
    <property type="entry name" value="MCP-like_PDC_1"/>
    <property type="match status" value="1"/>
</dbReference>
<evidence type="ECO:0000256" key="6">
    <source>
        <dbReference type="ARBA" id="ARBA00022989"/>
    </source>
</evidence>
<dbReference type="AlphaFoldDB" id="F3FFC6"/>
<feature type="domain" description="Methyl-accepting transducer" evidence="12">
    <location>
        <begin position="419"/>
        <end position="655"/>
    </location>
</feature>
<dbReference type="PRINTS" id="PR00260">
    <property type="entry name" value="CHEMTRNSDUCR"/>
</dbReference>
<evidence type="ECO:0000259" key="13">
    <source>
        <dbReference type="PROSITE" id="PS50885"/>
    </source>
</evidence>
<keyword evidence="8 10" id="KW-0807">Transducer</keyword>
<dbReference type="FunFam" id="1.10.287.950:FF:000001">
    <property type="entry name" value="Methyl-accepting chemotaxis sensory transducer"/>
    <property type="match status" value="1"/>
</dbReference>
<evidence type="ECO:0000256" key="2">
    <source>
        <dbReference type="ARBA" id="ARBA00022475"/>
    </source>
</evidence>
<protein>
    <submittedName>
        <fullName evidence="14">Methyl-accepting chemotaxis transducer</fullName>
    </submittedName>
</protein>
<sequence length="691" mass="73372">MVISLVMMNLYQSNANNTMVSEQTHRSITATTEKLLLSKAAERAAQLQHLFSRDVMLADDIAQQLTNLSDAARRHGTSTKVLREEANRALERAFKRNKDLLGVWSVFERDAFDDGDKSVIDQPQLGSNEVGRFSSYWSRYGGEDINSVMSESDLANNELNTAGVASNSWYNCALKSSHTCLLEPYAATVENQTVLMTTIAVPIMKGSEIIGVAGVDIALSSLQASAERAQADLFNGAAHVVILSGNGVIAANSEDGATSGKSIGAALGTNGREILRLTQAGTASVILRDGAIRAVYPVRPVEGAPAWGVTIDLPRDVLLADSIEMQAMLGRAQRDGTFATLLVAALAGLAGMALLWLTASGVTRPINRVARMLENIATGEGDLTQRLDYKSDDELGALTGNFNKFLDKLQPIVADIKTSITHARETADKSSLIAQKTSDGMQVQSREIDQVATASNEMSATAQEVASSAASAAAAARNAQASARTGMDVVTRGTDGIKALADEVAKAVGHVETLAINSEQIGMVLDVIRSIAEQTNLLALNAAIEAARAGESGRGFAVVADEVRSLAKRTQDSVEEIRHVIERIQGGTREVVATMHSSRDQARANADHIVQASLALTQITNAVGVITEMNLQIASAAEEQSAVAEEVNRNVAAIGCVTEQLAEQATESAKVSAELNALANHQMRLVEPFKV</sequence>
<dbReference type="CDD" id="cd12913">
    <property type="entry name" value="PDC1_MCP_like"/>
    <property type="match status" value="1"/>
</dbReference>
<dbReference type="InterPro" id="IPR003660">
    <property type="entry name" value="HAMP_dom"/>
</dbReference>
<reference evidence="14 15" key="1">
    <citation type="journal article" date="2011" name="PLoS Pathog.">
        <title>Dynamic evolution of pathogenicity revealed by sequencing and comparative genomics of 19 Pseudomonas syringae isolates.</title>
        <authorList>
            <person name="Baltrus D.A."/>
            <person name="Nishimura M.T."/>
            <person name="Romanchuk A."/>
            <person name="Chang J.H."/>
            <person name="Mukhtar M.S."/>
            <person name="Cherkis K."/>
            <person name="Roach J."/>
            <person name="Grant S.R."/>
            <person name="Jones C.D."/>
            <person name="Dangl J.L."/>
        </authorList>
    </citation>
    <scope>NUCLEOTIDE SEQUENCE [LARGE SCALE GENOMIC DNA]</scope>
    <source>
        <strain evidence="15">M301072PT</strain>
    </source>
</reference>
<keyword evidence="6 11" id="KW-1133">Transmembrane helix</keyword>
<dbReference type="PANTHER" id="PTHR32089:SF120">
    <property type="entry name" value="METHYL-ACCEPTING CHEMOTAXIS PROTEIN TLPQ"/>
    <property type="match status" value="1"/>
</dbReference>
<evidence type="ECO:0000256" key="11">
    <source>
        <dbReference type="SAM" id="Phobius"/>
    </source>
</evidence>
<evidence type="ECO:0000313" key="14">
    <source>
        <dbReference type="EMBL" id="EGH28912.1"/>
    </source>
</evidence>
<feature type="domain" description="HAMP" evidence="13">
    <location>
        <begin position="360"/>
        <end position="414"/>
    </location>
</feature>
<comment type="subcellular location">
    <subcellularLocation>
        <location evidence="1">Cell membrane</location>
        <topology evidence="1">Multi-pass membrane protein</topology>
    </subcellularLocation>
</comment>
<accession>F3FFC6</accession>
<evidence type="ECO:0000259" key="12">
    <source>
        <dbReference type="PROSITE" id="PS50111"/>
    </source>
</evidence>
<evidence type="ECO:0000256" key="7">
    <source>
        <dbReference type="ARBA" id="ARBA00023136"/>
    </source>
</evidence>
<dbReference type="InterPro" id="IPR004090">
    <property type="entry name" value="Chemotax_Me-accpt_rcpt"/>
</dbReference>
<dbReference type="HOGENOM" id="CLU_000445_107_19_6"/>
<dbReference type="Pfam" id="PF00015">
    <property type="entry name" value="MCPsignal"/>
    <property type="match status" value="1"/>
</dbReference>
<dbReference type="InterPro" id="IPR004089">
    <property type="entry name" value="MCPsignal_dom"/>
</dbReference>
<proteinExistence type="inferred from homology"/>
<dbReference type="Gene3D" id="1.10.287.950">
    <property type="entry name" value="Methyl-accepting chemotaxis protein"/>
    <property type="match status" value="1"/>
</dbReference>
<dbReference type="Gene3D" id="3.30.450.20">
    <property type="entry name" value="PAS domain"/>
    <property type="match status" value="1"/>
</dbReference>
<keyword evidence="7 11" id="KW-0472">Membrane</keyword>
<evidence type="ECO:0000256" key="4">
    <source>
        <dbReference type="ARBA" id="ARBA00022500"/>
    </source>
</evidence>
<name>F3FFC6_PSESX</name>
<dbReference type="PATRIC" id="fig|629262.5.peg.1354"/>
<evidence type="ECO:0000256" key="9">
    <source>
        <dbReference type="ARBA" id="ARBA00029447"/>
    </source>
</evidence>
<dbReference type="PROSITE" id="PS50111">
    <property type="entry name" value="CHEMOTAXIS_TRANSDUC_2"/>
    <property type="match status" value="1"/>
</dbReference>
<dbReference type="CDD" id="cd06225">
    <property type="entry name" value="HAMP"/>
    <property type="match status" value="1"/>
</dbReference>
<dbReference type="CDD" id="cd11386">
    <property type="entry name" value="MCP_signal"/>
    <property type="match status" value="1"/>
</dbReference>
<evidence type="ECO:0000256" key="3">
    <source>
        <dbReference type="ARBA" id="ARBA00022481"/>
    </source>
</evidence>
<dbReference type="Proteomes" id="UP000004471">
    <property type="component" value="Unassembled WGS sequence"/>
</dbReference>
<keyword evidence="3" id="KW-0488">Methylation</keyword>
<dbReference type="GO" id="GO:0006935">
    <property type="term" value="P:chemotaxis"/>
    <property type="evidence" value="ECO:0007669"/>
    <property type="project" value="UniProtKB-KW"/>
</dbReference>
<gene>
    <name evidence="14" type="ORF">PSYJA_08023</name>
</gene>
<evidence type="ECO:0000313" key="15">
    <source>
        <dbReference type="Proteomes" id="UP000004471"/>
    </source>
</evidence>
<evidence type="ECO:0000256" key="10">
    <source>
        <dbReference type="PROSITE-ProRule" id="PRU00284"/>
    </source>
</evidence>
<evidence type="ECO:0000256" key="8">
    <source>
        <dbReference type="ARBA" id="ARBA00023224"/>
    </source>
</evidence>